<dbReference type="PANTHER" id="PTHR43194">
    <property type="entry name" value="HYDROLASE ALPHA/BETA FOLD FAMILY"/>
    <property type="match status" value="1"/>
</dbReference>
<reference evidence="2 3" key="1">
    <citation type="submission" date="2018-12" db="EMBL/GenBank/DDBJ databases">
        <title>Glycomyces sp. YIM 121974 draft genome.</title>
        <authorList>
            <person name="Li Q."/>
        </authorList>
    </citation>
    <scope>NUCLEOTIDE SEQUENCE [LARGE SCALE GENOMIC DNA]</scope>
    <source>
        <strain evidence="2 3">YIM 121974</strain>
    </source>
</reference>
<dbReference type="Pfam" id="PF12697">
    <property type="entry name" value="Abhydrolase_6"/>
    <property type="match status" value="1"/>
</dbReference>
<evidence type="ECO:0000313" key="3">
    <source>
        <dbReference type="Proteomes" id="UP000277256"/>
    </source>
</evidence>
<dbReference type="PANTHER" id="PTHR43194:SF2">
    <property type="entry name" value="PEROXISOMAL MEMBRANE PROTEIN LPX1"/>
    <property type="match status" value="1"/>
</dbReference>
<keyword evidence="2" id="KW-0378">Hydrolase</keyword>
<organism evidence="2 3">
    <name type="scientific">Glycomyces terrestris</name>
    <dbReference type="NCBI Taxonomy" id="2493553"/>
    <lineage>
        <taxon>Bacteria</taxon>
        <taxon>Bacillati</taxon>
        <taxon>Actinomycetota</taxon>
        <taxon>Actinomycetes</taxon>
        <taxon>Glycomycetales</taxon>
        <taxon>Glycomycetaceae</taxon>
        <taxon>Glycomyces</taxon>
    </lineage>
</organism>
<evidence type="ECO:0000313" key="2">
    <source>
        <dbReference type="EMBL" id="RRR96781.1"/>
    </source>
</evidence>
<keyword evidence="3" id="KW-1185">Reference proteome</keyword>
<dbReference type="GO" id="GO:0016787">
    <property type="term" value="F:hydrolase activity"/>
    <property type="evidence" value="ECO:0007669"/>
    <property type="project" value="UniProtKB-KW"/>
</dbReference>
<gene>
    <name evidence="2" type="ORF">EIW28_20240</name>
</gene>
<sequence>MANHPDTIVLIHGLWMTPRSWELWKARYEQAGYRVLAPAWPGLEGEVEALRADPSPLEHLEVGQILDHYEALVQGLERRPILMGHSFGGAFVQVLLDRGVGAAGVAIASAAVKGVRRLPLSTVRSTFPVLKKPANAHKAVPLTPEQFHYAFTNTLSESESRAVYERYHVPAAGHILFEGGLANFNPHAATKVDFGNDYRAPLLFIAAELDHISPPAMVLENAEHYKDSAAVTDFKEFAGRSHHLLGQAGWEEVADYALSWAATKARTY</sequence>
<accession>A0A426USU3</accession>
<protein>
    <submittedName>
        <fullName evidence="2">Alpha/beta fold hydrolase</fullName>
    </submittedName>
</protein>
<dbReference type="AlphaFoldDB" id="A0A426USU3"/>
<dbReference type="RefSeq" id="WP_125249535.1">
    <property type="nucleotide sequence ID" value="NZ_RSEB01000006.1"/>
</dbReference>
<evidence type="ECO:0000259" key="1">
    <source>
        <dbReference type="Pfam" id="PF12697"/>
    </source>
</evidence>
<dbReference type="Gene3D" id="3.40.50.1820">
    <property type="entry name" value="alpha/beta hydrolase"/>
    <property type="match status" value="1"/>
</dbReference>
<proteinExistence type="predicted"/>
<name>A0A426USU3_9ACTN</name>
<dbReference type="OrthoDB" id="3810256at2"/>
<comment type="caution">
    <text evidence="2">The sequence shown here is derived from an EMBL/GenBank/DDBJ whole genome shotgun (WGS) entry which is preliminary data.</text>
</comment>
<dbReference type="InterPro" id="IPR000073">
    <property type="entry name" value="AB_hydrolase_1"/>
</dbReference>
<dbReference type="InterPro" id="IPR050228">
    <property type="entry name" value="Carboxylesterase_BioH"/>
</dbReference>
<dbReference type="EMBL" id="RSEB01000006">
    <property type="protein sequence ID" value="RRR96781.1"/>
    <property type="molecule type" value="Genomic_DNA"/>
</dbReference>
<dbReference type="InterPro" id="IPR029058">
    <property type="entry name" value="AB_hydrolase_fold"/>
</dbReference>
<dbReference type="Proteomes" id="UP000277256">
    <property type="component" value="Unassembled WGS sequence"/>
</dbReference>
<dbReference type="SUPFAM" id="SSF53474">
    <property type="entry name" value="alpha/beta-Hydrolases"/>
    <property type="match status" value="1"/>
</dbReference>
<feature type="domain" description="AB hydrolase-1" evidence="1">
    <location>
        <begin position="8"/>
        <end position="255"/>
    </location>
</feature>